<feature type="compositionally biased region" description="Basic and acidic residues" evidence="1">
    <location>
        <begin position="1"/>
        <end position="14"/>
    </location>
</feature>
<dbReference type="Proteomes" id="UP000887159">
    <property type="component" value="Unassembled WGS sequence"/>
</dbReference>
<dbReference type="EMBL" id="BMAU01021174">
    <property type="protein sequence ID" value="GFX93521.1"/>
    <property type="molecule type" value="Genomic_DNA"/>
</dbReference>
<dbReference type="AlphaFoldDB" id="A0A8X6RE33"/>
<evidence type="ECO:0000313" key="2">
    <source>
        <dbReference type="EMBL" id="GFX93521.1"/>
    </source>
</evidence>
<reference evidence="2" key="1">
    <citation type="submission" date="2020-08" db="EMBL/GenBank/DDBJ databases">
        <title>Multicomponent nature underlies the extraordinary mechanical properties of spider dragline silk.</title>
        <authorList>
            <person name="Kono N."/>
            <person name="Nakamura H."/>
            <person name="Mori M."/>
            <person name="Yoshida Y."/>
            <person name="Ohtoshi R."/>
            <person name="Malay A.D."/>
            <person name="Moran D.A.P."/>
            <person name="Tomita M."/>
            <person name="Numata K."/>
            <person name="Arakawa K."/>
        </authorList>
    </citation>
    <scope>NUCLEOTIDE SEQUENCE</scope>
</reference>
<keyword evidence="3" id="KW-1185">Reference proteome</keyword>
<sequence length="115" mass="12557">MKELAEESMKRTAVEENSSSPDNRLKVSGDGTQKWRGHSSLTEICAVIGAETELSHPALLKKSLGDKTQNPNESLNSLIWKFCPKTIGSSHQIAEIAANLATSVFIDLHQILITI</sequence>
<accession>A0A8X6RE33</accession>
<feature type="region of interest" description="Disordered" evidence="1">
    <location>
        <begin position="1"/>
        <end position="35"/>
    </location>
</feature>
<organism evidence="2 3">
    <name type="scientific">Trichonephila clavipes</name>
    <name type="common">Golden silk orbweaver</name>
    <name type="synonym">Nephila clavipes</name>
    <dbReference type="NCBI Taxonomy" id="2585209"/>
    <lineage>
        <taxon>Eukaryota</taxon>
        <taxon>Metazoa</taxon>
        <taxon>Ecdysozoa</taxon>
        <taxon>Arthropoda</taxon>
        <taxon>Chelicerata</taxon>
        <taxon>Arachnida</taxon>
        <taxon>Araneae</taxon>
        <taxon>Araneomorphae</taxon>
        <taxon>Entelegynae</taxon>
        <taxon>Araneoidea</taxon>
        <taxon>Nephilidae</taxon>
        <taxon>Trichonephila</taxon>
    </lineage>
</organism>
<gene>
    <name evidence="2" type="ORF">TNCV_1094611</name>
</gene>
<proteinExistence type="predicted"/>
<comment type="caution">
    <text evidence="2">The sequence shown here is derived from an EMBL/GenBank/DDBJ whole genome shotgun (WGS) entry which is preliminary data.</text>
</comment>
<name>A0A8X6RE33_TRICX</name>
<evidence type="ECO:0000256" key="1">
    <source>
        <dbReference type="SAM" id="MobiDB-lite"/>
    </source>
</evidence>
<evidence type="ECO:0000313" key="3">
    <source>
        <dbReference type="Proteomes" id="UP000887159"/>
    </source>
</evidence>
<protein>
    <submittedName>
        <fullName evidence="2">Uncharacterized protein</fullName>
    </submittedName>
</protein>